<dbReference type="Proteomes" id="UP000515838">
    <property type="component" value="Chromosome"/>
</dbReference>
<evidence type="ECO:0000313" key="3">
    <source>
        <dbReference type="EMBL" id="QNN78110.1"/>
    </source>
</evidence>
<feature type="region of interest" description="Disordered" evidence="1">
    <location>
        <begin position="369"/>
        <end position="409"/>
    </location>
</feature>
<dbReference type="GeneID" id="81469579"/>
<organism evidence="3 4">
    <name type="scientific">Pseudoxanthomonas mexicana</name>
    <dbReference type="NCBI Taxonomy" id="128785"/>
    <lineage>
        <taxon>Bacteria</taxon>
        <taxon>Pseudomonadati</taxon>
        <taxon>Pseudomonadota</taxon>
        <taxon>Gammaproteobacteria</taxon>
        <taxon>Lysobacterales</taxon>
        <taxon>Lysobacteraceae</taxon>
        <taxon>Pseudoxanthomonas</taxon>
    </lineage>
</organism>
<dbReference type="RefSeq" id="WP_187573569.1">
    <property type="nucleotide sequence ID" value="NZ_CP060731.1"/>
</dbReference>
<proteinExistence type="predicted"/>
<gene>
    <name evidence="3" type="ORF">IAE60_01295</name>
</gene>
<accession>A0A7G9TDD5</accession>
<dbReference type="AlphaFoldDB" id="A0A7G9TDD5"/>
<evidence type="ECO:0000313" key="4">
    <source>
        <dbReference type="Proteomes" id="UP000515838"/>
    </source>
</evidence>
<protein>
    <submittedName>
        <fullName evidence="3">Uncharacterized protein</fullName>
    </submittedName>
</protein>
<name>A0A7G9TDD5_PSEMX</name>
<feature type="chain" id="PRO_5028971108" evidence="2">
    <location>
        <begin position="25"/>
        <end position="409"/>
    </location>
</feature>
<keyword evidence="2" id="KW-0732">Signal</keyword>
<evidence type="ECO:0000256" key="1">
    <source>
        <dbReference type="SAM" id="MobiDB-lite"/>
    </source>
</evidence>
<feature type="signal peptide" evidence="2">
    <location>
        <begin position="1"/>
        <end position="24"/>
    </location>
</feature>
<reference evidence="3 4" key="1">
    <citation type="submission" date="2020-08" db="EMBL/GenBank/DDBJ databases">
        <title>Streptomycin Non-resistant strain, P. mexicana.</title>
        <authorList>
            <person name="Ganesh-Kumar S."/>
            <person name="Zhe T."/>
            <person name="Yu Z."/>
            <person name="Min Y."/>
        </authorList>
    </citation>
    <scope>NUCLEOTIDE SEQUENCE [LARGE SCALE GENOMIC DNA]</scope>
    <source>
        <strain evidence="3 4">GTZY2</strain>
    </source>
</reference>
<dbReference type="EMBL" id="CP060731">
    <property type="protein sequence ID" value="QNN78110.1"/>
    <property type="molecule type" value="Genomic_DNA"/>
</dbReference>
<evidence type="ECO:0000256" key="2">
    <source>
        <dbReference type="SAM" id="SignalP"/>
    </source>
</evidence>
<sequence length="409" mass="43603">MRPLPRPLFLALATVIAAAPAASAPSAGPPTQVWIDVATHHMAGMPDLGPLGGMASRMMGGGAQQAHYGQTRMPMMTGQYLDIALYNRPNPGKQAEQRIPAGLRLGASLPLVPPVRTPAPPERRGEYAPPEGQARLLVYWGCGSTVRPGQPKIISISASGGKVEVSGSMQGRYAPDRDIEADPAYALWPNPKSGKRVPDGASLQGAHRITGPGIPESLAFELKQVADFMPKIDLQSTGSLADGQTWRWTPVDRAQAYFLHAVGTQGKDVVLWSSADVPDAGQGIFDYLTGSLIERWTKEKVLLPRTATQCAIPKGIFAGPGEAGRGGGGGLLSIIAYGPESHIAWPPRPSDPKQPWNPEWNVRVRTKSTGSAMLGMDLSRMQEMEDGSEAQPQEQKKPLRSLLKGLIGG</sequence>